<evidence type="ECO:0000313" key="2">
    <source>
        <dbReference type="Proteomes" id="UP000675881"/>
    </source>
</evidence>
<proteinExistence type="predicted"/>
<keyword evidence="2" id="KW-1185">Reference proteome</keyword>
<reference evidence="1" key="1">
    <citation type="submission" date="2021-02" db="EMBL/GenBank/DDBJ databases">
        <authorList>
            <person name="Bekaert M."/>
        </authorList>
    </citation>
    <scope>NUCLEOTIDE SEQUENCE</scope>
    <source>
        <strain evidence="1">IoA-00</strain>
    </source>
</reference>
<accession>A0A7R8D2V2</accession>
<name>A0A7R8D2V2_LEPSM</name>
<evidence type="ECO:0000313" key="1">
    <source>
        <dbReference type="EMBL" id="CAF3008851.1"/>
    </source>
</evidence>
<sequence>MPHSKKRHRSSLIDSIEYSLKNRSRMSHEGWIMLKRKTGRTRNGHVFFYVKTFFTMMMIEIPFMCLYENFVEIWNCQMPSTLSKDLSPECDCLTISRPSLPTSEANIVRCSDVPLQRLDEDNPETWFLKAELIKKSYKDPSLVPNLLATLGKEILIKSVPTSCRPLARTMVNLDLENLAEYGTVSKRTPGFPCYGAIRFQICFPILHNTQANCICCCTNTQNSSGKKSLMSLLENKDCSVGADHVRFSCRKCASVAYSRRLVDSYSRNKIFADALRFRFSSEAIVIVTKITGAPNNKSLFQSFNERKHAPPSVIPEPLARVRAALEALQNPVYVRHTFCLDMEHRTNFSSINRLKPVCEVRDILPTYKDNSQW</sequence>
<dbReference type="AlphaFoldDB" id="A0A7R8D2V2"/>
<dbReference type="EMBL" id="HG994586">
    <property type="protein sequence ID" value="CAF3008851.1"/>
    <property type="molecule type" value="Genomic_DNA"/>
</dbReference>
<protein>
    <submittedName>
        <fullName evidence="1">(salmon louse) hypothetical protein</fullName>
    </submittedName>
</protein>
<dbReference type="Proteomes" id="UP000675881">
    <property type="component" value="Chromosome 7"/>
</dbReference>
<gene>
    <name evidence="1" type="ORF">LSAA_13479</name>
</gene>
<organism evidence="1 2">
    <name type="scientific">Lepeophtheirus salmonis</name>
    <name type="common">Salmon louse</name>
    <name type="synonym">Caligus salmonis</name>
    <dbReference type="NCBI Taxonomy" id="72036"/>
    <lineage>
        <taxon>Eukaryota</taxon>
        <taxon>Metazoa</taxon>
        <taxon>Ecdysozoa</taxon>
        <taxon>Arthropoda</taxon>
        <taxon>Crustacea</taxon>
        <taxon>Multicrustacea</taxon>
        <taxon>Hexanauplia</taxon>
        <taxon>Copepoda</taxon>
        <taxon>Siphonostomatoida</taxon>
        <taxon>Caligidae</taxon>
        <taxon>Lepeophtheirus</taxon>
    </lineage>
</organism>